<evidence type="ECO:0000256" key="8">
    <source>
        <dbReference type="ARBA" id="ARBA00023014"/>
    </source>
</evidence>
<keyword evidence="8" id="KW-0411">Iron-sulfur</keyword>
<keyword evidence="7" id="KW-0408">Iron</keyword>
<dbReference type="GO" id="GO:0046872">
    <property type="term" value="F:metal ion binding"/>
    <property type="evidence" value="ECO:0007669"/>
    <property type="project" value="UniProtKB-KW"/>
</dbReference>
<evidence type="ECO:0000256" key="3">
    <source>
        <dbReference type="ARBA" id="ARBA00022485"/>
    </source>
</evidence>
<dbReference type="Pfam" id="PF00037">
    <property type="entry name" value="Fer4"/>
    <property type="match status" value="1"/>
</dbReference>
<feature type="domain" description="4Fe-4S ferredoxin-type" evidence="9">
    <location>
        <begin position="233"/>
        <end position="263"/>
    </location>
</feature>
<comment type="caution">
    <text evidence="10">The sequence shown here is derived from an EMBL/GenBank/DDBJ whole genome shotgun (WGS) entry which is preliminary data.</text>
</comment>
<evidence type="ECO:0000256" key="5">
    <source>
        <dbReference type="ARBA" id="ARBA00022827"/>
    </source>
</evidence>
<dbReference type="EMBL" id="DWZD01000007">
    <property type="protein sequence ID" value="HJA78092.1"/>
    <property type="molecule type" value="Genomic_DNA"/>
</dbReference>
<reference evidence="10" key="2">
    <citation type="submission" date="2021-04" db="EMBL/GenBank/DDBJ databases">
        <authorList>
            <person name="Gilroy R."/>
        </authorList>
    </citation>
    <scope>NUCLEOTIDE SEQUENCE</scope>
    <source>
        <strain evidence="10">5032</strain>
    </source>
</reference>
<dbReference type="InterPro" id="IPR036188">
    <property type="entry name" value="FAD/NAD-bd_sf"/>
</dbReference>
<dbReference type="AlphaFoldDB" id="A0A9D2HKY9"/>
<name>A0A9D2HKY9_9BACT</name>
<reference evidence="10" key="1">
    <citation type="journal article" date="2021" name="PeerJ">
        <title>Extensive microbial diversity within the chicken gut microbiome revealed by metagenomics and culture.</title>
        <authorList>
            <person name="Gilroy R."/>
            <person name="Ravi A."/>
            <person name="Getino M."/>
            <person name="Pursley I."/>
            <person name="Horton D.L."/>
            <person name="Alikhan N.F."/>
            <person name="Baker D."/>
            <person name="Gharbi K."/>
            <person name="Hall N."/>
            <person name="Watson M."/>
            <person name="Adriaenssens E.M."/>
            <person name="Foster-Nyarko E."/>
            <person name="Jarju S."/>
            <person name="Secka A."/>
            <person name="Antonio M."/>
            <person name="Oren A."/>
            <person name="Chaudhuri R.R."/>
            <person name="La Ragione R."/>
            <person name="Hildebrand F."/>
            <person name="Pallen M.J."/>
        </authorList>
    </citation>
    <scope>NUCLEOTIDE SEQUENCE</scope>
    <source>
        <strain evidence="10">5032</strain>
    </source>
</reference>
<feature type="domain" description="4Fe-4S ferredoxin-type" evidence="9">
    <location>
        <begin position="281"/>
        <end position="315"/>
    </location>
</feature>
<gene>
    <name evidence="10" type="ORF">H9784_00765</name>
</gene>
<dbReference type="Proteomes" id="UP000823821">
    <property type="component" value="Unassembled WGS sequence"/>
</dbReference>
<keyword evidence="5" id="KW-0274">FAD</keyword>
<dbReference type="SUPFAM" id="SSF51905">
    <property type="entry name" value="FAD/NAD(P)-binding domain"/>
    <property type="match status" value="1"/>
</dbReference>
<dbReference type="GO" id="GO:0051539">
    <property type="term" value="F:4 iron, 4 sulfur cluster binding"/>
    <property type="evidence" value="ECO:0007669"/>
    <property type="project" value="UniProtKB-KW"/>
</dbReference>
<proteinExistence type="inferred from homology"/>
<keyword evidence="3" id="KW-0004">4Fe-4S</keyword>
<dbReference type="Pfam" id="PF14697">
    <property type="entry name" value="Fer4_21"/>
    <property type="match status" value="1"/>
</dbReference>
<keyword evidence="5" id="KW-0285">Flavoprotein</keyword>
<keyword evidence="4" id="KW-0479">Metal-binding</keyword>
<dbReference type="Pfam" id="PF12831">
    <property type="entry name" value="FAD_oxidored"/>
    <property type="match status" value="1"/>
</dbReference>
<feature type="domain" description="4Fe-4S ferredoxin-type" evidence="9">
    <location>
        <begin position="576"/>
        <end position="605"/>
    </location>
</feature>
<dbReference type="Gene3D" id="3.50.50.60">
    <property type="entry name" value="FAD/NAD(P)-binding domain"/>
    <property type="match status" value="1"/>
</dbReference>
<evidence type="ECO:0000256" key="4">
    <source>
        <dbReference type="ARBA" id="ARBA00022723"/>
    </source>
</evidence>
<dbReference type="SUPFAM" id="SSF54862">
    <property type="entry name" value="4Fe-4S ferredoxins"/>
    <property type="match status" value="1"/>
</dbReference>
<keyword evidence="6" id="KW-0560">Oxidoreductase</keyword>
<accession>A0A9D2HKY9</accession>
<dbReference type="InterPro" id="IPR017896">
    <property type="entry name" value="4Fe4S_Fe-S-bd"/>
</dbReference>
<evidence type="ECO:0000313" key="10">
    <source>
        <dbReference type="EMBL" id="HJA78092.1"/>
    </source>
</evidence>
<evidence type="ECO:0000256" key="7">
    <source>
        <dbReference type="ARBA" id="ARBA00023004"/>
    </source>
</evidence>
<dbReference type="PANTHER" id="PTHR43498:SF1">
    <property type="entry name" value="COB--COM HETERODISULFIDE REDUCTASE IRON-SULFUR SUBUNIT A"/>
    <property type="match status" value="1"/>
</dbReference>
<organism evidence="10 11">
    <name type="scientific">Candidatus Desulfovibrio intestinavium</name>
    <dbReference type="NCBI Taxonomy" id="2838534"/>
    <lineage>
        <taxon>Bacteria</taxon>
        <taxon>Pseudomonadati</taxon>
        <taxon>Thermodesulfobacteriota</taxon>
        <taxon>Desulfovibrionia</taxon>
        <taxon>Desulfovibrionales</taxon>
        <taxon>Desulfovibrionaceae</taxon>
        <taxon>Desulfovibrio</taxon>
    </lineage>
</organism>
<dbReference type="PROSITE" id="PS51379">
    <property type="entry name" value="4FE4S_FER_2"/>
    <property type="match status" value="4"/>
</dbReference>
<dbReference type="PANTHER" id="PTHR43498">
    <property type="entry name" value="FERREDOXIN:COB-COM HETERODISULFIDE REDUCTASE SUBUNIT A"/>
    <property type="match status" value="1"/>
</dbReference>
<dbReference type="GO" id="GO:0016491">
    <property type="term" value="F:oxidoreductase activity"/>
    <property type="evidence" value="ECO:0007669"/>
    <property type="project" value="UniProtKB-KW"/>
</dbReference>
<protein>
    <submittedName>
        <fullName evidence="10">CoB--CoM heterodisulfide reductase iron-sulfur subunit A family protein</fullName>
    </submittedName>
</protein>
<dbReference type="Gene3D" id="3.40.50.720">
    <property type="entry name" value="NAD(P)-binding Rossmann-like Domain"/>
    <property type="match status" value="1"/>
</dbReference>
<evidence type="ECO:0000259" key="9">
    <source>
        <dbReference type="PROSITE" id="PS51379"/>
    </source>
</evidence>
<evidence type="ECO:0000256" key="6">
    <source>
        <dbReference type="ARBA" id="ARBA00023002"/>
    </source>
</evidence>
<evidence type="ECO:0000256" key="1">
    <source>
        <dbReference type="ARBA" id="ARBA00001974"/>
    </source>
</evidence>
<evidence type="ECO:0000256" key="2">
    <source>
        <dbReference type="ARBA" id="ARBA00006561"/>
    </source>
</evidence>
<sequence length="653" mass="70931">MRIGVFICHCGSNIAGTVDCAKVAENARMFPDVVLAQDIMYTCAEPGQAAIEAAIHEHKLDGVVVASCSPRIHEPTFRRTVERAGLNRYMFEMANIREHVSWIGKDKDANTNKATELVQIAVAKLRNDKPLKAKSFDINKRVLIIGAGVAGIQAALDCAEGGIQVVLVEREATIGGKMAKLDKTFPTVDCSACILGPKMVDVAQHPNITLYAKSEVEDISGYVGNFNIKIRKRATYVDWDKCTGCGACTEKCPAKKTPDTFNELVGPTTAINIAFPQAIPKKAVINPEHCRQLTKGKCGVCAKVCPTGAINYEQQDEIVTEEVGCIVAATGYDLMDWTVYEEYGGGRYPDVVTSLQYERLLSASGPTEGHIKRPSDGKEPKNIVFIQCVGSRDRSIGRPYCSGFCCMYTAKQAILTKDHIPDSKSYVFYMDIRANGKIYDEFTRRAVEEYGTEYIRGRVSKIYPDGEGHLVVRGVDTLLGEGVEIKADLVVLAVGVEAAKGSPKLAEKLRISYDSYGFFLESHVKLKPVETNTAGVYLAGVCQGVKDIPASVAQGSAAAAKVLALFAKDKLENDPQIASVDMKRCVDCGKCIRCCPFGAIKEVEFRGKMYAQVIETVCQGCGLCTSTCPQGAIQLSHATDNQILAEVNTLCQC</sequence>
<evidence type="ECO:0000313" key="11">
    <source>
        <dbReference type="Proteomes" id="UP000823821"/>
    </source>
</evidence>
<feature type="domain" description="4Fe-4S ferredoxin-type" evidence="9">
    <location>
        <begin position="609"/>
        <end position="638"/>
    </location>
</feature>
<comment type="cofactor">
    <cofactor evidence="1">
        <name>FAD</name>
        <dbReference type="ChEBI" id="CHEBI:57692"/>
    </cofactor>
</comment>
<dbReference type="InterPro" id="IPR017900">
    <property type="entry name" value="4Fe4S_Fe_S_CS"/>
</dbReference>
<dbReference type="PROSITE" id="PS00198">
    <property type="entry name" value="4FE4S_FER_1"/>
    <property type="match status" value="2"/>
</dbReference>
<comment type="similarity">
    <text evidence="2">Belongs to the HdrA family.</text>
</comment>
<dbReference type="Gene3D" id="3.30.70.20">
    <property type="match status" value="2"/>
</dbReference>
<dbReference type="InterPro" id="IPR039650">
    <property type="entry name" value="HdrA-like"/>
</dbReference>